<dbReference type="InterPro" id="IPR051628">
    <property type="entry name" value="LUBAC_E3_Ligases"/>
</dbReference>
<dbReference type="InterPro" id="IPR047545">
    <property type="entry name" value="BRcat_RBR_RNF216"/>
</dbReference>
<keyword evidence="3" id="KW-0479">Metal-binding</keyword>
<dbReference type="CDD" id="cd16630">
    <property type="entry name" value="RING-HC_RBR_RNF216"/>
    <property type="match status" value="1"/>
</dbReference>
<evidence type="ECO:0000259" key="8">
    <source>
        <dbReference type="PROSITE" id="PS51873"/>
    </source>
</evidence>
<evidence type="ECO:0000313" key="9">
    <source>
        <dbReference type="EMBL" id="CAH0050227.1"/>
    </source>
</evidence>
<keyword evidence="10" id="KW-1185">Reference proteome</keyword>
<accession>A0A9P0EI94</accession>
<keyword evidence="5" id="KW-0863">Zinc-finger</keyword>
<name>A0A9P0EI94_9HYPO</name>
<dbReference type="InterPro" id="IPR047544">
    <property type="entry name" value="RING-HC_RBR_RNF216"/>
</dbReference>
<evidence type="ECO:0000256" key="4">
    <source>
        <dbReference type="ARBA" id="ARBA00022737"/>
    </source>
</evidence>
<protein>
    <recommendedName>
        <fullName evidence="8">RING-type domain-containing protein</fullName>
    </recommendedName>
</protein>
<evidence type="ECO:0000256" key="3">
    <source>
        <dbReference type="ARBA" id="ARBA00022723"/>
    </source>
</evidence>
<dbReference type="AlphaFoldDB" id="A0A9P0EI94"/>
<dbReference type="OrthoDB" id="10009520at2759"/>
<dbReference type="PANTHER" id="PTHR22770:SF47">
    <property type="entry name" value="E3 UBIQUITIN-PROTEIN LIGASE RNF216"/>
    <property type="match status" value="1"/>
</dbReference>
<keyword evidence="7" id="KW-0862">Zinc</keyword>
<keyword evidence="6" id="KW-0833">Ubl conjugation pathway</keyword>
<evidence type="ECO:0000256" key="5">
    <source>
        <dbReference type="ARBA" id="ARBA00022771"/>
    </source>
</evidence>
<dbReference type="EMBL" id="CABFOC020000035">
    <property type="protein sequence ID" value="CAH0050227.1"/>
    <property type="molecule type" value="Genomic_DNA"/>
</dbReference>
<evidence type="ECO:0000313" key="10">
    <source>
        <dbReference type="Proteomes" id="UP000775872"/>
    </source>
</evidence>
<dbReference type="InterPro" id="IPR044066">
    <property type="entry name" value="TRIAD_supradom"/>
</dbReference>
<sequence length="480" mass="54840">MKALVDIFSRVSNPTPTQEIVNQSLQLPQNHEPRETEPRAPLMSYVKAAARSLFSQLALSINEMEIPGQSSIGDFIQRVSSVFPGISSEFLRSLGWSFRHDTEAAINHLMDEEEHGRPYRRSQMKQATSLKRKRDESLCSLELEALAVDVAEQGHDGPRFVPNSAIERLALSKLLHQEYPCVPHKEIDKLLLDHQYCLRSTYLALDTLVYTWHTIPEKPFAMLSDPSTIQKPFLNPRNHRAMRSVIRAAKEGFKRNVLQELGVCWEMRHARHEERQSKPFKNKARENTEVVVAEDVIECQCCFIECPLHQMVQCEGEVVHFFCVDCTRRYAETLIGLSKYELTCMSMDKCDGSFSQAERSKFLDDKLIKALDQIEAAAVLLLVNLEGLVHCPFCNYAAQCPPVEEDREFRCANSECEVVSCRLCQKETHIPKTCDESARENGYSARREIEEAMSAALIRRCNKCKSNELQNDVDYADIYA</sequence>
<evidence type="ECO:0000256" key="7">
    <source>
        <dbReference type="ARBA" id="ARBA00022833"/>
    </source>
</evidence>
<reference evidence="9" key="1">
    <citation type="submission" date="2021-10" db="EMBL/GenBank/DDBJ databases">
        <authorList>
            <person name="Piombo E."/>
        </authorList>
    </citation>
    <scope>NUCLEOTIDE SEQUENCE</scope>
</reference>
<organism evidence="9 10">
    <name type="scientific">Clonostachys solani</name>
    <dbReference type="NCBI Taxonomy" id="160281"/>
    <lineage>
        <taxon>Eukaryota</taxon>
        <taxon>Fungi</taxon>
        <taxon>Dikarya</taxon>
        <taxon>Ascomycota</taxon>
        <taxon>Pezizomycotina</taxon>
        <taxon>Sordariomycetes</taxon>
        <taxon>Hypocreomycetidae</taxon>
        <taxon>Hypocreales</taxon>
        <taxon>Bionectriaceae</taxon>
        <taxon>Clonostachys</taxon>
    </lineage>
</organism>
<dbReference type="Proteomes" id="UP000775872">
    <property type="component" value="Unassembled WGS sequence"/>
</dbReference>
<keyword evidence="4" id="KW-0677">Repeat</keyword>
<dbReference type="CDD" id="cd20339">
    <property type="entry name" value="BRcat_RBR_RNF216"/>
    <property type="match status" value="1"/>
</dbReference>
<feature type="domain" description="RING-type" evidence="8">
    <location>
        <begin position="295"/>
        <end position="480"/>
    </location>
</feature>
<comment type="caution">
    <text evidence="9">The sequence shown here is derived from an EMBL/GenBank/DDBJ whole genome shotgun (WGS) entry which is preliminary data.</text>
</comment>
<proteinExistence type="predicted"/>
<dbReference type="PANTHER" id="PTHR22770">
    <property type="entry name" value="UBIQUITIN CONJUGATING ENZYME 7 INTERACTING PROTEIN-RELATED"/>
    <property type="match status" value="1"/>
</dbReference>
<dbReference type="GO" id="GO:0016740">
    <property type="term" value="F:transferase activity"/>
    <property type="evidence" value="ECO:0007669"/>
    <property type="project" value="UniProtKB-KW"/>
</dbReference>
<dbReference type="GO" id="GO:0008270">
    <property type="term" value="F:zinc ion binding"/>
    <property type="evidence" value="ECO:0007669"/>
    <property type="project" value="UniProtKB-KW"/>
</dbReference>
<keyword evidence="2" id="KW-0808">Transferase</keyword>
<gene>
    <name evidence="9" type="ORF">CSOL1703_00002196</name>
</gene>
<evidence type="ECO:0000256" key="2">
    <source>
        <dbReference type="ARBA" id="ARBA00022679"/>
    </source>
</evidence>
<evidence type="ECO:0000256" key="6">
    <source>
        <dbReference type="ARBA" id="ARBA00022786"/>
    </source>
</evidence>
<comment type="pathway">
    <text evidence="1">Protein modification; protein ubiquitination.</text>
</comment>
<dbReference type="PROSITE" id="PS51873">
    <property type="entry name" value="TRIAD"/>
    <property type="match status" value="1"/>
</dbReference>
<evidence type="ECO:0000256" key="1">
    <source>
        <dbReference type="ARBA" id="ARBA00004906"/>
    </source>
</evidence>